<dbReference type="Pfam" id="PF13403">
    <property type="entry name" value="Hint_2"/>
    <property type="match status" value="1"/>
</dbReference>
<evidence type="ECO:0000313" key="3">
    <source>
        <dbReference type="Proteomes" id="UP001470809"/>
    </source>
</evidence>
<proteinExistence type="predicted"/>
<dbReference type="KEGG" id="yrh:AABB31_13245"/>
<name>A0AAN0NHC2_9RHOB</name>
<reference evidence="3" key="1">
    <citation type="submission" date="2024-04" db="EMBL/GenBank/DDBJ databases">
        <title>Phylogenomic analyses of a clade within the roseobacter group suggest taxonomic reassignments of species of the genera Aestuariivita, Citreicella, Loktanella, Nautella, Pelagibaca, Ruegeria, Thalassobius, Thiobacimonas and Tropicibacter, and the proposal o.</title>
        <authorList>
            <person name="Jeon C.O."/>
        </authorList>
    </citation>
    <scope>NUCLEOTIDE SEQUENCE [LARGE SCALE GENOMIC DNA]</scope>
    <source>
        <strain evidence="3">SS1-5</strain>
    </source>
</reference>
<evidence type="ECO:0000313" key="2">
    <source>
        <dbReference type="EMBL" id="WZU66046.1"/>
    </source>
</evidence>
<evidence type="ECO:0000259" key="1">
    <source>
        <dbReference type="Pfam" id="PF13403"/>
    </source>
</evidence>
<sequence>MQSSARQHPVNPASLVRTDLGLCAGTCLMTTDGEIPVEHLTTGDRIIVRDGGIAILREVKSRQARISPIVIKAGSLGHTKPGVDMTVTPATRIHVRDWRASVLFGQPSADIEARRLADGEFVARRPSRLMQLFDLHFDTDQIVYADGVEIMIPAAA</sequence>
<accession>A0AAN0NHC2</accession>
<gene>
    <name evidence="2" type="ORF">AABB31_13245</name>
</gene>
<dbReference type="SUPFAM" id="SSF51294">
    <property type="entry name" value="Hedgehog/intein (Hint) domain"/>
    <property type="match status" value="1"/>
</dbReference>
<reference evidence="2 3" key="2">
    <citation type="submission" date="2024-08" db="EMBL/GenBank/DDBJ databases">
        <title>Phylogenomic analyses of a clade within the roseobacter group suggest taxonomic reassignments of species of the genera Aestuariivita, Citreicella, Loktanella, Nautella, Pelagibaca, Ruegeria, Thalassobius, Thiobacimonas and Tropicibacter, and the proposal o.</title>
        <authorList>
            <person name="Jeon C.O."/>
        </authorList>
    </citation>
    <scope>NUCLEOTIDE SEQUENCE [LARGE SCALE GENOMIC DNA]</scope>
    <source>
        <strain evidence="2 3">SS1-5</strain>
    </source>
</reference>
<dbReference type="EMBL" id="CP151767">
    <property type="protein sequence ID" value="WZU66046.1"/>
    <property type="molecule type" value="Genomic_DNA"/>
</dbReference>
<dbReference type="Proteomes" id="UP001470809">
    <property type="component" value="Chromosome"/>
</dbReference>
<dbReference type="RefSeq" id="WP_342075375.1">
    <property type="nucleotide sequence ID" value="NZ_CP151767.2"/>
</dbReference>
<feature type="domain" description="Hedgehog/Intein (Hint)" evidence="1">
    <location>
        <begin position="22"/>
        <end position="149"/>
    </location>
</feature>
<dbReference type="InterPro" id="IPR028992">
    <property type="entry name" value="Hedgehog/Intein_dom"/>
</dbReference>
<dbReference type="InterPro" id="IPR036844">
    <property type="entry name" value="Hint_dom_sf"/>
</dbReference>
<dbReference type="AlphaFoldDB" id="A0AAN0NHC2"/>
<protein>
    <submittedName>
        <fullName evidence="2">Hint domain-containing protein</fullName>
    </submittedName>
</protein>
<keyword evidence="3" id="KW-1185">Reference proteome</keyword>
<organism evidence="2 3">
    <name type="scientific">Yoonia rhodophyticola</name>
    <dbReference type="NCBI Taxonomy" id="3137370"/>
    <lineage>
        <taxon>Bacteria</taxon>
        <taxon>Pseudomonadati</taxon>
        <taxon>Pseudomonadota</taxon>
        <taxon>Alphaproteobacteria</taxon>
        <taxon>Rhodobacterales</taxon>
        <taxon>Paracoccaceae</taxon>
        <taxon>Yoonia</taxon>
    </lineage>
</organism>